<evidence type="ECO:0000313" key="2">
    <source>
        <dbReference type="Proteomes" id="UP000605846"/>
    </source>
</evidence>
<name>A0A8H7BNW0_9FUNG</name>
<dbReference type="AlphaFoldDB" id="A0A8H7BNW0"/>
<sequence>MASLQVDNGLIIDPMTNRIMSVDEWVYLEIERIEERRERYCDNYEELNLIIDQCSHAYPSYPPPPSFASSSSSSSSSYCAPHVQAEQQQEQAEYYMMPSYVHFVQEDLICAWTMLLDHYFSYYRHISLHTESRPTMLLSALERLEEQADADLSDLIDILFGRFRLSRNLVQPWNVLCAWARHFEDSEYGRTWVILGLEAYQTAKYRYYQDHQQPHLSFSPSAPYVLVPTTTLSAPLPIPT</sequence>
<dbReference type="EMBL" id="JABAYA010000341">
    <property type="protein sequence ID" value="KAF7720883.1"/>
    <property type="molecule type" value="Genomic_DNA"/>
</dbReference>
<comment type="caution">
    <text evidence="1">The sequence shown here is derived from an EMBL/GenBank/DDBJ whole genome shotgun (WGS) entry which is preliminary data.</text>
</comment>
<proteinExistence type="predicted"/>
<dbReference type="Proteomes" id="UP000605846">
    <property type="component" value="Unassembled WGS sequence"/>
</dbReference>
<gene>
    <name evidence="1" type="ORF">EC973_005875</name>
</gene>
<reference evidence="1" key="1">
    <citation type="submission" date="2020-01" db="EMBL/GenBank/DDBJ databases">
        <title>Genome Sequencing of Three Apophysomyces-Like Fungal Strains Confirms a Novel Fungal Genus in the Mucoromycota with divergent Burkholderia-like Endosymbiotic Bacteria.</title>
        <authorList>
            <person name="Stajich J.E."/>
            <person name="Macias A.M."/>
            <person name="Carter-House D."/>
            <person name="Lovett B."/>
            <person name="Kasson L.R."/>
            <person name="Berry K."/>
            <person name="Grigoriev I."/>
            <person name="Chang Y."/>
            <person name="Spatafora J."/>
            <person name="Kasson M.T."/>
        </authorList>
    </citation>
    <scope>NUCLEOTIDE SEQUENCE</scope>
    <source>
        <strain evidence="1">NRRL A-21654</strain>
    </source>
</reference>
<accession>A0A8H7BNW0</accession>
<keyword evidence="2" id="KW-1185">Reference proteome</keyword>
<organism evidence="1 2">
    <name type="scientific">Apophysomyces ossiformis</name>
    <dbReference type="NCBI Taxonomy" id="679940"/>
    <lineage>
        <taxon>Eukaryota</taxon>
        <taxon>Fungi</taxon>
        <taxon>Fungi incertae sedis</taxon>
        <taxon>Mucoromycota</taxon>
        <taxon>Mucoromycotina</taxon>
        <taxon>Mucoromycetes</taxon>
        <taxon>Mucorales</taxon>
        <taxon>Mucorineae</taxon>
        <taxon>Mucoraceae</taxon>
        <taxon>Apophysomyces</taxon>
    </lineage>
</organism>
<dbReference type="OrthoDB" id="10573114at2759"/>
<protein>
    <submittedName>
        <fullName evidence="1">Uncharacterized protein</fullName>
    </submittedName>
</protein>
<evidence type="ECO:0000313" key="1">
    <source>
        <dbReference type="EMBL" id="KAF7720883.1"/>
    </source>
</evidence>